<dbReference type="InterPro" id="IPR000276">
    <property type="entry name" value="GPCR_Rhodpsn"/>
</dbReference>
<evidence type="ECO:0000256" key="4">
    <source>
        <dbReference type="ARBA" id="ARBA00022692"/>
    </source>
</evidence>
<dbReference type="SUPFAM" id="SSF81321">
    <property type="entry name" value="Family A G protein-coupled receptor-like"/>
    <property type="match status" value="1"/>
</dbReference>
<dbReference type="CDD" id="cd13954">
    <property type="entry name" value="7tmA_OR"/>
    <property type="match status" value="1"/>
</dbReference>
<evidence type="ECO:0000256" key="9">
    <source>
        <dbReference type="ARBA" id="ARBA00023170"/>
    </source>
</evidence>
<dbReference type="GO" id="GO:0004930">
    <property type="term" value="F:G protein-coupled receptor activity"/>
    <property type="evidence" value="ECO:0007669"/>
    <property type="project" value="UniProtKB-KW"/>
</dbReference>
<dbReference type="PROSITE" id="PS50262">
    <property type="entry name" value="G_PROTEIN_RECEP_F1_2"/>
    <property type="match status" value="1"/>
</dbReference>
<keyword evidence="9 11" id="KW-0675">Receptor</keyword>
<dbReference type="InterPro" id="IPR050516">
    <property type="entry name" value="Olfactory_GPCR"/>
</dbReference>
<gene>
    <name evidence="14" type="ORF">GDO81_026122</name>
</gene>
<keyword evidence="10 11" id="KW-0807">Transducer</keyword>
<evidence type="ECO:0000256" key="5">
    <source>
        <dbReference type="ARBA" id="ARBA00022725"/>
    </source>
</evidence>
<feature type="transmembrane region" description="Helical" evidence="12">
    <location>
        <begin position="276"/>
        <end position="295"/>
    </location>
</feature>
<dbReference type="PANTHER" id="PTHR26452">
    <property type="entry name" value="OLFACTORY RECEPTOR"/>
    <property type="match status" value="1"/>
</dbReference>
<evidence type="ECO:0000256" key="3">
    <source>
        <dbReference type="ARBA" id="ARBA00022606"/>
    </source>
</evidence>
<dbReference type="EMBL" id="WNYA01041491">
    <property type="protein sequence ID" value="KAG8536545.1"/>
    <property type="molecule type" value="Genomic_DNA"/>
</dbReference>
<reference evidence="14" key="1">
    <citation type="thesis" date="2020" institute="ProQuest LLC" country="789 East Eisenhower Parkway, Ann Arbor, MI, USA">
        <title>Comparative Genomics and Chromosome Evolution.</title>
        <authorList>
            <person name="Mudd A.B."/>
        </authorList>
    </citation>
    <scope>NUCLEOTIDE SEQUENCE</scope>
    <source>
        <strain evidence="14">237g6f4</strain>
        <tissue evidence="14">Blood</tissue>
    </source>
</reference>
<feature type="transmembrane region" description="Helical" evidence="12">
    <location>
        <begin position="200"/>
        <end position="224"/>
    </location>
</feature>
<feature type="domain" description="G-protein coupled receptors family 1 profile" evidence="13">
    <location>
        <begin position="44"/>
        <end position="293"/>
    </location>
</feature>
<evidence type="ECO:0000256" key="11">
    <source>
        <dbReference type="RuleBase" id="RU000688"/>
    </source>
</evidence>
<keyword evidence="4 11" id="KW-0812">Transmembrane</keyword>
<accession>A0AAV6YLL4</accession>
<dbReference type="Gene3D" id="1.20.1070.10">
    <property type="entry name" value="Rhodopsin 7-helix transmembrane proteins"/>
    <property type="match status" value="1"/>
</dbReference>
<keyword evidence="2 12" id="KW-1003">Cell membrane</keyword>
<feature type="transmembrane region" description="Helical" evidence="12">
    <location>
        <begin position="30"/>
        <end position="54"/>
    </location>
</feature>
<keyword evidence="3 12" id="KW-0716">Sensory transduction</keyword>
<feature type="non-terminal residue" evidence="14">
    <location>
        <position position="317"/>
    </location>
</feature>
<evidence type="ECO:0000256" key="7">
    <source>
        <dbReference type="ARBA" id="ARBA00023040"/>
    </source>
</evidence>
<evidence type="ECO:0000256" key="10">
    <source>
        <dbReference type="ARBA" id="ARBA00023224"/>
    </source>
</evidence>
<dbReference type="PRINTS" id="PR00237">
    <property type="entry name" value="GPCRRHODOPSN"/>
</dbReference>
<evidence type="ECO:0000256" key="12">
    <source>
        <dbReference type="RuleBase" id="RU363047"/>
    </source>
</evidence>
<comment type="similarity">
    <text evidence="11">Belongs to the G-protein coupled receptor 1 family.</text>
</comment>
<evidence type="ECO:0000256" key="6">
    <source>
        <dbReference type="ARBA" id="ARBA00022989"/>
    </source>
</evidence>
<name>A0AAV6YLL4_ENGPU</name>
<proteinExistence type="inferred from homology"/>
<comment type="subcellular location">
    <subcellularLocation>
        <location evidence="1 12">Cell membrane</location>
        <topology evidence="1 12">Multi-pass membrane protein</topology>
    </subcellularLocation>
</comment>
<dbReference type="Pfam" id="PF13853">
    <property type="entry name" value="7tm_4"/>
    <property type="match status" value="1"/>
</dbReference>
<evidence type="ECO:0000256" key="8">
    <source>
        <dbReference type="ARBA" id="ARBA00023136"/>
    </source>
</evidence>
<dbReference type="PROSITE" id="PS00237">
    <property type="entry name" value="G_PROTEIN_RECEP_F1_1"/>
    <property type="match status" value="1"/>
</dbReference>
<keyword evidence="15" id="KW-1185">Reference proteome</keyword>
<comment type="caution">
    <text evidence="14">The sequence shown here is derived from an EMBL/GenBank/DDBJ whole genome shotgun (WGS) entry which is preliminary data.</text>
</comment>
<keyword evidence="6 12" id="KW-1133">Transmembrane helix</keyword>
<protein>
    <recommendedName>
        <fullName evidence="12">Olfactory receptor</fullName>
    </recommendedName>
</protein>
<keyword evidence="5 12" id="KW-0552">Olfaction</keyword>
<keyword evidence="8 12" id="KW-0472">Membrane</keyword>
<evidence type="ECO:0000256" key="1">
    <source>
        <dbReference type="ARBA" id="ARBA00004651"/>
    </source>
</evidence>
<dbReference type="Proteomes" id="UP000824782">
    <property type="component" value="Unassembled WGS sequence"/>
</dbReference>
<evidence type="ECO:0000259" key="13">
    <source>
        <dbReference type="PROSITE" id="PS50262"/>
    </source>
</evidence>
<dbReference type="GO" id="GO:0004984">
    <property type="term" value="F:olfactory receptor activity"/>
    <property type="evidence" value="ECO:0007669"/>
    <property type="project" value="InterPro"/>
</dbReference>
<evidence type="ECO:0000313" key="15">
    <source>
        <dbReference type="Proteomes" id="UP000824782"/>
    </source>
</evidence>
<feature type="transmembrane region" description="Helical" evidence="12">
    <location>
        <begin position="135"/>
        <end position="157"/>
    </location>
</feature>
<keyword evidence="7 11" id="KW-0297">G-protein coupled receptor</keyword>
<feature type="transmembrane region" description="Helical" evidence="12">
    <location>
        <begin position="101"/>
        <end position="123"/>
    </location>
</feature>
<feature type="transmembrane region" description="Helical" evidence="12">
    <location>
        <begin position="66"/>
        <end position="89"/>
    </location>
</feature>
<feature type="transmembrane region" description="Helical" evidence="12">
    <location>
        <begin position="245"/>
        <end position="264"/>
    </location>
</feature>
<dbReference type="InterPro" id="IPR000725">
    <property type="entry name" value="Olfact_rcpt"/>
</dbReference>
<dbReference type="FunFam" id="1.20.1070.10:FF:000001">
    <property type="entry name" value="Olfactory receptor"/>
    <property type="match status" value="1"/>
</dbReference>
<organism evidence="14 15">
    <name type="scientific">Engystomops pustulosus</name>
    <name type="common">Tungara frog</name>
    <name type="synonym">Physalaemus pustulosus</name>
    <dbReference type="NCBI Taxonomy" id="76066"/>
    <lineage>
        <taxon>Eukaryota</taxon>
        <taxon>Metazoa</taxon>
        <taxon>Chordata</taxon>
        <taxon>Craniata</taxon>
        <taxon>Vertebrata</taxon>
        <taxon>Euteleostomi</taxon>
        <taxon>Amphibia</taxon>
        <taxon>Batrachia</taxon>
        <taxon>Anura</taxon>
        <taxon>Neobatrachia</taxon>
        <taxon>Hyloidea</taxon>
        <taxon>Leptodactylidae</taxon>
        <taxon>Leiuperinae</taxon>
        <taxon>Engystomops</taxon>
    </lineage>
</organism>
<evidence type="ECO:0000256" key="2">
    <source>
        <dbReference type="ARBA" id="ARBA00022475"/>
    </source>
</evidence>
<dbReference type="GO" id="GO:0005886">
    <property type="term" value="C:plasma membrane"/>
    <property type="evidence" value="ECO:0007669"/>
    <property type="project" value="UniProtKB-SubCell"/>
</dbReference>
<dbReference type="InterPro" id="IPR017452">
    <property type="entry name" value="GPCR_Rhodpsn_7TM"/>
</dbReference>
<sequence length="317" mass="36458">MEELTATNTSHTIQFTILCFSDLPHLQLPFFIIFLTIYLNIIFGNTAVFLTIVFDSHLHTPMYIFLSNLSVLDISYTSTILPNLIFMLSTKHKIISRIQCFTQLFFFLGFTCTEMTLLAVMAYDRYVAICHPLHYTLMMSPSTCLVMLIVIWMVTFLEPISFTVLVSQLYFCSTNEIDHFFCDLNPLLKLSCSDTTHVNMISYILGVLVGMGTFGLTSVSYVYIVNNIMNIQSVAGRHKTFSTCVSHLTSVLLFYGTTLSLYMRPTSMYSPKQDKFYSLLYAILIPLLNPIIYTLKNKQFKDAFQKNSIRFLYFLSR</sequence>
<dbReference type="PRINTS" id="PR00245">
    <property type="entry name" value="OLFACTORYR"/>
</dbReference>
<evidence type="ECO:0000313" key="14">
    <source>
        <dbReference type="EMBL" id="KAG8536545.1"/>
    </source>
</evidence>
<dbReference type="AlphaFoldDB" id="A0AAV6YLL4"/>